<comment type="caution">
    <text evidence="2">The sequence shown here is derived from an EMBL/GenBank/DDBJ whole genome shotgun (WGS) entry which is preliminary data.</text>
</comment>
<evidence type="ECO:0000313" key="2">
    <source>
        <dbReference type="EMBL" id="KAJ1523199.1"/>
    </source>
</evidence>
<dbReference type="AlphaFoldDB" id="A0AAV7XFD9"/>
<keyword evidence="3" id="KW-1185">Reference proteome</keyword>
<organism evidence="2 3">
    <name type="scientific">Megalurothrips usitatus</name>
    <name type="common">bean blossom thrips</name>
    <dbReference type="NCBI Taxonomy" id="439358"/>
    <lineage>
        <taxon>Eukaryota</taxon>
        <taxon>Metazoa</taxon>
        <taxon>Ecdysozoa</taxon>
        <taxon>Arthropoda</taxon>
        <taxon>Hexapoda</taxon>
        <taxon>Insecta</taxon>
        <taxon>Pterygota</taxon>
        <taxon>Neoptera</taxon>
        <taxon>Paraneoptera</taxon>
        <taxon>Thysanoptera</taxon>
        <taxon>Terebrantia</taxon>
        <taxon>Thripoidea</taxon>
        <taxon>Thripidae</taxon>
        <taxon>Megalurothrips</taxon>
    </lineage>
</organism>
<gene>
    <name evidence="2" type="ORF">ONE63_001086</name>
</gene>
<evidence type="ECO:0000313" key="3">
    <source>
        <dbReference type="Proteomes" id="UP001075354"/>
    </source>
</evidence>
<proteinExistence type="predicted"/>
<name>A0AAV7XFD9_9NEOP</name>
<dbReference type="Proteomes" id="UP001075354">
    <property type="component" value="Chromosome 10"/>
</dbReference>
<feature type="region of interest" description="Disordered" evidence="1">
    <location>
        <begin position="75"/>
        <end position="99"/>
    </location>
</feature>
<sequence length="162" mass="17966">MRPSAAKIIDILNNPISTDVVWSRGRFAGRHTAEYCHVHVSRRSRLVTAVRPRLLGVHDHPAAVLSSTTPLASVVGDRPEGFTASSKEDREPGSTDAGCPPWYSAPQVLRSASLFYRADLYMEPWVPHTNMGRRRLGNDSRVPLARTWTAGCVNTYRRTCAP</sequence>
<accession>A0AAV7XFD9</accession>
<dbReference type="EMBL" id="JAPTSV010000010">
    <property type="protein sequence ID" value="KAJ1523199.1"/>
    <property type="molecule type" value="Genomic_DNA"/>
</dbReference>
<protein>
    <submittedName>
        <fullName evidence="2">Uncharacterized protein</fullName>
    </submittedName>
</protein>
<evidence type="ECO:0000256" key="1">
    <source>
        <dbReference type="SAM" id="MobiDB-lite"/>
    </source>
</evidence>
<reference evidence="2" key="1">
    <citation type="submission" date="2022-12" db="EMBL/GenBank/DDBJ databases">
        <title>Chromosome-level genome assembly of the bean flower thrips Megalurothrips usitatus.</title>
        <authorList>
            <person name="Ma L."/>
            <person name="Liu Q."/>
            <person name="Li H."/>
            <person name="Cai W."/>
        </authorList>
    </citation>
    <scope>NUCLEOTIDE SEQUENCE</scope>
    <source>
        <strain evidence="2">Cailab_2022a</strain>
    </source>
</reference>